<feature type="region of interest" description="Disordered" evidence="1">
    <location>
        <begin position="24"/>
        <end position="137"/>
    </location>
</feature>
<gene>
    <name evidence="4" type="ORF">DSM3645_12491</name>
</gene>
<feature type="compositionally biased region" description="Low complexity" evidence="1">
    <location>
        <begin position="99"/>
        <end position="122"/>
    </location>
</feature>
<sequence length="857" mass="92866">MTKTFSLSLLLLFASFAAFGCTPPPGPTPSPSNTSADHADHDHADHDHEHEDHDHEAAPAAEEMKPAADDAAASEKPAEVAATPAKETETAAEAKPEMPEAAPAAKAEVAAQPAAEAKTQVATDAKPPGKVDPQDWTYVRGPEYNGYSRATGLPDDFDPAGGEGSNVKWIAEEFGSRSTPIVMNGKLYTLCAAEQGTKREGERVVCLDAQTGEFLWENRFNVYLSDVPVERVGWSAVVGDPTNGKVYALGVCGHFQCIDAETGETDWVHKLHEEYGLLSTYGGRTNFPIVFEDLVIVSAVVIGWGDMAKPCHRFMAFNKNTGEMVWFNGTRLLPDDTTYSAPVIATLNGQKAMVFGSGDGQFWAFQPRTGKPIWNYAMSMRGINASPIVDGDTVYVGHSEENLGDISSMMGNVAAINGALTGDITGKGLLWQQPEIMMGKSTLLKVNDYVYAFNDAGKIFGFNAKTGESVGKRVAVGRAMRGNPLYADGKIYAFEANGYWAILEPQEDGSLDVLNKGRFDDVEVNGSPICAQGLIYVPTSGGIYCLEDPTLEKGFTGLPPVAPETPVSDNPEIDQLQVTPFEVLLKPGQSQQYEVAAFNKLGEKLDADLSGVTFELTGPGKIDAKGLYTSETSDAHTATTITAKLGETTSTARLRTIPDLPWSFNFDDIALDSTTGVGQPPVTWVGARYRHVVRDVDGSKAMVKISTIPKGTRSQSWMSSPELHDYTIQADVKAQKMDDGLLPDIGLIAQGYQFVLNGNDKTTQVRTWVTQQRMAKSKPFTLEADVWYRLKMQVTNERDTAIVRGKVWKKDEAEPADWTIVGEDTYPNRDGSPGFFGNATNAEIYIDNVSVTPNDKS</sequence>
<keyword evidence="4" id="KW-0723">Serine/threonine-protein kinase</keyword>
<evidence type="ECO:0000256" key="2">
    <source>
        <dbReference type="SAM" id="SignalP"/>
    </source>
</evidence>
<dbReference type="eggNOG" id="COG1520">
    <property type="taxonomic scope" value="Bacteria"/>
</dbReference>
<accession>A3ZRR8</accession>
<dbReference type="SUPFAM" id="SSF50998">
    <property type="entry name" value="Quinoprotein alcohol dehydrogenase-like"/>
    <property type="match status" value="1"/>
</dbReference>
<feature type="compositionally biased region" description="Low complexity" evidence="1">
    <location>
        <begin position="69"/>
        <end position="85"/>
    </location>
</feature>
<evidence type="ECO:0000313" key="4">
    <source>
        <dbReference type="EMBL" id="EAQ80837.1"/>
    </source>
</evidence>
<evidence type="ECO:0000313" key="5">
    <source>
        <dbReference type="Proteomes" id="UP000004358"/>
    </source>
</evidence>
<comment type="caution">
    <text evidence="4">The sequence shown here is derived from an EMBL/GenBank/DDBJ whole genome shotgun (WGS) entry which is preliminary data.</text>
</comment>
<dbReference type="AlphaFoldDB" id="A3ZRR8"/>
<dbReference type="InterPro" id="IPR011047">
    <property type="entry name" value="Quinoprotein_ADH-like_sf"/>
</dbReference>
<feature type="compositionally biased region" description="Basic and acidic residues" evidence="1">
    <location>
        <begin position="37"/>
        <end position="68"/>
    </location>
</feature>
<dbReference type="PANTHER" id="PTHR34512">
    <property type="entry name" value="CELL SURFACE PROTEIN"/>
    <property type="match status" value="1"/>
</dbReference>
<feature type="chain" id="PRO_5002664834" evidence="2">
    <location>
        <begin position="21"/>
        <end position="857"/>
    </location>
</feature>
<feature type="signal peptide" evidence="2">
    <location>
        <begin position="1"/>
        <end position="20"/>
    </location>
</feature>
<dbReference type="Gene3D" id="2.130.10.10">
    <property type="entry name" value="YVTN repeat-like/Quinoprotein amine dehydrogenase"/>
    <property type="match status" value="1"/>
</dbReference>
<feature type="compositionally biased region" description="Basic and acidic residues" evidence="1">
    <location>
        <begin position="86"/>
        <end position="98"/>
    </location>
</feature>
<dbReference type="InterPro" id="IPR015943">
    <property type="entry name" value="WD40/YVTN_repeat-like_dom_sf"/>
</dbReference>
<organism evidence="4 5">
    <name type="scientific">Blastopirellula marina DSM 3645</name>
    <dbReference type="NCBI Taxonomy" id="314230"/>
    <lineage>
        <taxon>Bacteria</taxon>
        <taxon>Pseudomonadati</taxon>
        <taxon>Planctomycetota</taxon>
        <taxon>Planctomycetia</taxon>
        <taxon>Pirellulales</taxon>
        <taxon>Pirellulaceae</taxon>
        <taxon>Blastopirellula</taxon>
    </lineage>
</organism>
<protein>
    <submittedName>
        <fullName evidence="4">Probable serine/threonine protein kinase related protein</fullName>
    </submittedName>
</protein>
<proteinExistence type="predicted"/>
<keyword evidence="4" id="KW-0808">Transferase</keyword>
<feature type="domain" description="Pyrrolo-quinoline quinone repeat" evidence="3">
    <location>
        <begin position="202"/>
        <end position="407"/>
    </location>
</feature>
<dbReference type="STRING" id="314230.DSM3645_12491"/>
<dbReference type="EMBL" id="AANZ01000007">
    <property type="protein sequence ID" value="EAQ80837.1"/>
    <property type="molecule type" value="Genomic_DNA"/>
</dbReference>
<dbReference type="InterPro" id="IPR002372">
    <property type="entry name" value="PQQ_rpt_dom"/>
</dbReference>
<dbReference type="Proteomes" id="UP000004358">
    <property type="component" value="Unassembled WGS sequence"/>
</dbReference>
<dbReference type="HOGENOM" id="CLU_371670_0_0_0"/>
<evidence type="ECO:0000259" key="3">
    <source>
        <dbReference type="Pfam" id="PF13360"/>
    </source>
</evidence>
<dbReference type="Gene3D" id="2.60.120.560">
    <property type="entry name" value="Exo-inulinase, domain 1"/>
    <property type="match status" value="1"/>
</dbReference>
<dbReference type="RefSeq" id="WP_002650394.1">
    <property type="nucleotide sequence ID" value="NZ_CH672376.1"/>
</dbReference>
<dbReference type="PROSITE" id="PS51257">
    <property type="entry name" value="PROKAR_LIPOPROTEIN"/>
    <property type="match status" value="1"/>
</dbReference>
<dbReference type="PANTHER" id="PTHR34512:SF30">
    <property type="entry name" value="OUTER MEMBRANE PROTEIN ASSEMBLY FACTOR BAMB"/>
    <property type="match status" value="1"/>
</dbReference>
<keyword evidence="2" id="KW-0732">Signal</keyword>
<evidence type="ECO:0000256" key="1">
    <source>
        <dbReference type="SAM" id="MobiDB-lite"/>
    </source>
</evidence>
<reference evidence="4 5" key="1">
    <citation type="submission" date="2006-02" db="EMBL/GenBank/DDBJ databases">
        <authorList>
            <person name="Amann R."/>
            <person name="Ferriera S."/>
            <person name="Johnson J."/>
            <person name="Kravitz S."/>
            <person name="Halpern A."/>
            <person name="Remington K."/>
            <person name="Beeson K."/>
            <person name="Tran B."/>
            <person name="Rogers Y.-H."/>
            <person name="Friedman R."/>
            <person name="Venter J.C."/>
        </authorList>
    </citation>
    <scope>NUCLEOTIDE SEQUENCE [LARGE SCALE GENOMIC DNA]</scope>
    <source>
        <strain evidence="4 5">DSM 3645</strain>
    </source>
</reference>
<dbReference type="GO" id="GO:0004674">
    <property type="term" value="F:protein serine/threonine kinase activity"/>
    <property type="evidence" value="ECO:0007669"/>
    <property type="project" value="UniProtKB-KW"/>
</dbReference>
<name>A3ZRR8_9BACT</name>
<keyword evidence="4" id="KW-0418">Kinase</keyword>
<dbReference type="Pfam" id="PF13360">
    <property type="entry name" value="PQQ_2"/>
    <property type="match status" value="1"/>
</dbReference>